<dbReference type="SUPFAM" id="SSF46785">
    <property type="entry name" value="Winged helix' DNA-binding domain"/>
    <property type="match status" value="1"/>
</dbReference>
<reference evidence="6 7" key="1">
    <citation type="submission" date="2024-09" db="EMBL/GenBank/DDBJ databases">
        <title>Aeromonas strains Genome sequencing and assembly.</title>
        <authorList>
            <person name="Hu X."/>
            <person name="Tang B."/>
        </authorList>
    </citation>
    <scope>NUCLEOTIDE SEQUENCE [LARGE SCALE GENOMIC DNA]</scope>
    <source>
        <strain evidence="6 7">NB23SCDHY001</strain>
    </source>
</reference>
<dbReference type="GeneID" id="97222236"/>
<gene>
    <name evidence="6" type="ORF">ACEUDJ_18930</name>
</gene>
<sequence>MSKADLNLVVIFDAIMQEQSVTAAAQRLAMTQPAVSNALTRMRHTWQDPLFVKAGRGLKPTPFAVGLWQQIAAPLSDIRHAVAPPDFDPASSEQTFRIALTNGLTSLYWGPLRQHIEAHAPGINIHAVPYVGQMTQQLEDAEADLVLGSSDAGSEHVQMQVLFENPFVVAMAPNHVLAKGILTLEDFIAADQLLVSLSGQAQGIVDTCLAKQGLRRRLAMTLNSFAGAIELVRTTSLITVLPYPIVADSVARGDIVTRKLPLQVPASTIYMAWHRRDDRNASLCWLKNVIADLTTQLIASRLLPGKTVAPTISRADVPHKLDALCQS</sequence>
<dbReference type="InterPro" id="IPR050389">
    <property type="entry name" value="LysR-type_TF"/>
</dbReference>
<dbReference type="PANTHER" id="PTHR30118:SF6">
    <property type="entry name" value="HTH-TYPE TRANSCRIPTIONAL REGULATOR LEUO"/>
    <property type="match status" value="1"/>
</dbReference>
<protein>
    <submittedName>
        <fullName evidence="6">LysR family transcriptional regulator</fullName>
    </submittedName>
</protein>
<organism evidence="6 7">
    <name type="scientific">Aeromonas bivalvium</name>
    <dbReference type="NCBI Taxonomy" id="440079"/>
    <lineage>
        <taxon>Bacteria</taxon>
        <taxon>Pseudomonadati</taxon>
        <taxon>Pseudomonadota</taxon>
        <taxon>Gammaproteobacteria</taxon>
        <taxon>Aeromonadales</taxon>
        <taxon>Aeromonadaceae</taxon>
        <taxon>Aeromonas</taxon>
    </lineage>
</organism>
<evidence type="ECO:0000259" key="5">
    <source>
        <dbReference type="PROSITE" id="PS50931"/>
    </source>
</evidence>
<evidence type="ECO:0000256" key="2">
    <source>
        <dbReference type="ARBA" id="ARBA00023015"/>
    </source>
</evidence>
<dbReference type="Pfam" id="PF00126">
    <property type="entry name" value="HTH_1"/>
    <property type="match status" value="1"/>
</dbReference>
<dbReference type="PANTHER" id="PTHR30118">
    <property type="entry name" value="HTH-TYPE TRANSCRIPTIONAL REGULATOR LEUO-RELATED"/>
    <property type="match status" value="1"/>
</dbReference>
<dbReference type="InterPro" id="IPR036390">
    <property type="entry name" value="WH_DNA-bd_sf"/>
</dbReference>
<dbReference type="InterPro" id="IPR037402">
    <property type="entry name" value="YidZ_PBP2"/>
</dbReference>
<accession>A0ABW9GUU2</accession>
<keyword evidence="3" id="KW-0238">DNA-binding</keyword>
<evidence type="ECO:0000256" key="3">
    <source>
        <dbReference type="ARBA" id="ARBA00023125"/>
    </source>
</evidence>
<keyword evidence="2" id="KW-0805">Transcription regulation</keyword>
<dbReference type="SUPFAM" id="SSF53850">
    <property type="entry name" value="Periplasmic binding protein-like II"/>
    <property type="match status" value="1"/>
</dbReference>
<dbReference type="InterPro" id="IPR005119">
    <property type="entry name" value="LysR_subst-bd"/>
</dbReference>
<comment type="similarity">
    <text evidence="1">Belongs to the LysR transcriptional regulatory family.</text>
</comment>
<dbReference type="Pfam" id="PF03466">
    <property type="entry name" value="LysR_substrate"/>
    <property type="match status" value="1"/>
</dbReference>
<dbReference type="EMBL" id="JBGXBU010000012">
    <property type="protein sequence ID" value="MFM4894920.1"/>
    <property type="molecule type" value="Genomic_DNA"/>
</dbReference>
<dbReference type="PROSITE" id="PS50931">
    <property type="entry name" value="HTH_LYSR"/>
    <property type="match status" value="1"/>
</dbReference>
<name>A0ABW9GUU2_9GAMM</name>
<evidence type="ECO:0000313" key="6">
    <source>
        <dbReference type="EMBL" id="MFM4894920.1"/>
    </source>
</evidence>
<evidence type="ECO:0000256" key="4">
    <source>
        <dbReference type="ARBA" id="ARBA00023163"/>
    </source>
</evidence>
<dbReference type="Gene3D" id="1.10.10.10">
    <property type="entry name" value="Winged helix-like DNA-binding domain superfamily/Winged helix DNA-binding domain"/>
    <property type="match status" value="1"/>
</dbReference>
<dbReference type="RefSeq" id="WP_408791854.1">
    <property type="nucleotide sequence ID" value="NZ_JBGXBU010000012.1"/>
</dbReference>
<dbReference type="Gene3D" id="3.40.190.10">
    <property type="entry name" value="Periplasmic binding protein-like II"/>
    <property type="match status" value="2"/>
</dbReference>
<dbReference type="CDD" id="cd08417">
    <property type="entry name" value="PBP2_Nitroaromatics_like"/>
    <property type="match status" value="1"/>
</dbReference>
<feature type="domain" description="HTH lysR-type" evidence="5">
    <location>
        <begin position="1"/>
        <end position="61"/>
    </location>
</feature>
<dbReference type="InterPro" id="IPR000847">
    <property type="entry name" value="LysR_HTH_N"/>
</dbReference>
<comment type="caution">
    <text evidence="6">The sequence shown here is derived from an EMBL/GenBank/DDBJ whole genome shotgun (WGS) entry which is preliminary data.</text>
</comment>
<dbReference type="InterPro" id="IPR036388">
    <property type="entry name" value="WH-like_DNA-bd_sf"/>
</dbReference>
<keyword evidence="7" id="KW-1185">Reference proteome</keyword>
<dbReference type="Proteomes" id="UP001630969">
    <property type="component" value="Unassembled WGS sequence"/>
</dbReference>
<evidence type="ECO:0000256" key="1">
    <source>
        <dbReference type="ARBA" id="ARBA00009437"/>
    </source>
</evidence>
<proteinExistence type="inferred from homology"/>
<keyword evidence="4" id="KW-0804">Transcription</keyword>
<evidence type="ECO:0000313" key="7">
    <source>
        <dbReference type="Proteomes" id="UP001630969"/>
    </source>
</evidence>